<dbReference type="Proteomes" id="UP001164390">
    <property type="component" value="Chromosome"/>
</dbReference>
<proteinExistence type="predicted"/>
<evidence type="ECO:0000256" key="1">
    <source>
        <dbReference type="SAM" id="MobiDB-lite"/>
    </source>
</evidence>
<protein>
    <submittedName>
        <fullName evidence="2">Uncharacterized protein</fullName>
    </submittedName>
</protein>
<feature type="compositionally biased region" description="Basic and acidic residues" evidence="1">
    <location>
        <begin position="100"/>
        <end position="112"/>
    </location>
</feature>
<organism evidence="2 3">
    <name type="scientific">Solicola gregarius</name>
    <dbReference type="NCBI Taxonomy" id="2908642"/>
    <lineage>
        <taxon>Bacteria</taxon>
        <taxon>Bacillati</taxon>
        <taxon>Actinomycetota</taxon>
        <taxon>Actinomycetes</taxon>
        <taxon>Propionibacteriales</taxon>
        <taxon>Nocardioidaceae</taxon>
        <taxon>Solicola</taxon>
    </lineage>
</organism>
<accession>A0AA46TJQ9</accession>
<reference evidence="2" key="1">
    <citation type="submission" date="2022-01" db="EMBL/GenBank/DDBJ databases">
        <title>Nocardioidaceae gen. sp. A5X3R13.</title>
        <authorList>
            <person name="Lopez Marin M.A."/>
            <person name="Uhlik O."/>
        </authorList>
    </citation>
    <scope>NUCLEOTIDE SEQUENCE</scope>
    <source>
        <strain evidence="2">A5X3R13</strain>
    </source>
</reference>
<evidence type="ECO:0000313" key="3">
    <source>
        <dbReference type="Proteomes" id="UP001164390"/>
    </source>
</evidence>
<dbReference type="KEGG" id="sgrg:L0C25_05590"/>
<keyword evidence="3" id="KW-1185">Reference proteome</keyword>
<dbReference type="EMBL" id="CP094970">
    <property type="protein sequence ID" value="UYM06546.1"/>
    <property type="molecule type" value="Genomic_DNA"/>
</dbReference>
<evidence type="ECO:0000313" key="2">
    <source>
        <dbReference type="EMBL" id="UYM06546.1"/>
    </source>
</evidence>
<feature type="compositionally biased region" description="Basic residues" evidence="1">
    <location>
        <begin position="113"/>
        <end position="124"/>
    </location>
</feature>
<gene>
    <name evidence="2" type="ORF">L0C25_05590</name>
</gene>
<dbReference type="AlphaFoldDB" id="A0AA46TJQ9"/>
<feature type="region of interest" description="Disordered" evidence="1">
    <location>
        <begin position="100"/>
        <end position="124"/>
    </location>
</feature>
<sequence length="124" mass="13291">MTAADAAGADFERVHLALQLAGQPGVVVVAERDQVVRCLQNAAVACTRKPCCAGVLDDADATSGSGVGECFHRFGAVEDHDDLDGSGILLIGDRRESTLEELEPITRRDHDGHARKRQRPHLAH</sequence>
<name>A0AA46TJQ9_9ACTN</name>